<proteinExistence type="predicted"/>
<sequence length="343" mass="36232">MFWTGAPIPNTKLLRASVVAAIAWAMTSGEARAESIVHFWLADADTGPTVPVLFVAPGAVGEIQIWARPAEGYRMSAFALDLTAQQPGVVSLQGVDVLNPQLAAMPPLYRHQIVFDSASGLEVAPDEIYGFLGYSFFENALGLPNGAGIGPECGDCSTASGAPAWHVATVEFQAGMSPGSVELFLSIGEQGVWQSPGDAVEPDEPSDTSVVFGLPNDVVNQWAVLGEGTDHRHEPQGLPDAVIKIATADFNQDGDVDGDDFLVWERGLGVGSTLSEGDADSDGEVDASDLAAWRFQFGSANAASTVSSAVPEPTELVAVACLAAVFTVRRHRCFFGREVKLWR</sequence>
<dbReference type="OrthoDB" id="234933at2"/>
<dbReference type="InterPro" id="IPR018247">
    <property type="entry name" value="EF_Hand_1_Ca_BS"/>
</dbReference>
<evidence type="ECO:0008006" key="3">
    <source>
        <dbReference type="Google" id="ProtNLM"/>
    </source>
</evidence>
<evidence type="ECO:0000313" key="2">
    <source>
        <dbReference type="Proteomes" id="UP000317909"/>
    </source>
</evidence>
<organism evidence="1 2">
    <name type="scientific">Lacipirellula limnantheis</name>
    <dbReference type="NCBI Taxonomy" id="2528024"/>
    <lineage>
        <taxon>Bacteria</taxon>
        <taxon>Pseudomonadati</taxon>
        <taxon>Planctomycetota</taxon>
        <taxon>Planctomycetia</taxon>
        <taxon>Pirellulales</taxon>
        <taxon>Lacipirellulaceae</taxon>
        <taxon>Lacipirellula</taxon>
    </lineage>
</organism>
<dbReference type="Proteomes" id="UP000317909">
    <property type="component" value="Chromosome"/>
</dbReference>
<accession>A0A517TZ27</accession>
<dbReference type="AlphaFoldDB" id="A0A517TZ27"/>
<reference evidence="1 2" key="1">
    <citation type="submission" date="2019-02" db="EMBL/GenBank/DDBJ databases">
        <title>Deep-cultivation of Planctomycetes and their phenomic and genomic characterization uncovers novel biology.</title>
        <authorList>
            <person name="Wiegand S."/>
            <person name="Jogler M."/>
            <person name="Boedeker C."/>
            <person name="Pinto D."/>
            <person name="Vollmers J."/>
            <person name="Rivas-Marin E."/>
            <person name="Kohn T."/>
            <person name="Peeters S.H."/>
            <person name="Heuer A."/>
            <person name="Rast P."/>
            <person name="Oberbeckmann S."/>
            <person name="Bunk B."/>
            <person name="Jeske O."/>
            <person name="Meyerdierks A."/>
            <person name="Storesund J.E."/>
            <person name="Kallscheuer N."/>
            <person name="Luecker S."/>
            <person name="Lage O.M."/>
            <person name="Pohl T."/>
            <person name="Merkel B.J."/>
            <person name="Hornburger P."/>
            <person name="Mueller R.-W."/>
            <person name="Bruemmer F."/>
            <person name="Labrenz M."/>
            <person name="Spormann A.M."/>
            <person name="Op den Camp H."/>
            <person name="Overmann J."/>
            <person name="Amann R."/>
            <person name="Jetten M.S.M."/>
            <person name="Mascher T."/>
            <person name="Medema M.H."/>
            <person name="Devos D.P."/>
            <person name="Kaster A.-K."/>
            <person name="Ovreas L."/>
            <person name="Rohde M."/>
            <person name="Galperin M.Y."/>
            <person name="Jogler C."/>
        </authorList>
    </citation>
    <scope>NUCLEOTIDE SEQUENCE [LARGE SCALE GENOMIC DNA]</scope>
    <source>
        <strain evidence="1 2">I41</strain>
    </source>
</reference>
<dbReference type="RefSeq" id="WP_145433198.1">
    <property type="nucleotide sequence ID" value="NZ_CP036339.1"/>
</dbReference>
<keyword evidence="2" id="KW-1185">Reference proteome</keyword>
<name>A0A517TZ27_9BACT</name>
<dbReference type="PROSITE" id="PS00018">
    <property type="entry name" value="EF_HAND_1"/>
    <property type="match status" value="2"/>
</dbReference>
<gene>
    <name evidence="1" type="ORF">I41_28180</name>
</gene>
<evidence type="ECO:0000313" key="1">
    <source>
        <dbReference type="EMBL" id="QDT73629.1"/>
    </source>
</evidence>
<protein>
    <recommendedName>
        <fullName evidence="3">Dockerin domain-containing protein</fullName>
    </recommendedName>
</protein>
<dbReference type="EMBL" id="CP036339">
    <property type="protein sequence ID" value="QDT73629.1"/>
    <property type="molecule type" value="Genomic_DNA"/>
</dbReference>
<dbReference type="KEGG" id="llh:I41_28180"/>